<dbReference type="Gene3D" id="1.10.510.10">
    <property type="entry name" value="Transferase(Phosphotransferase) domain 1"/>
    <property type="match status" value="1"/>
</dbReference>
<reference evidence="2" key="1">
    <citation type="journal article" date="2023" name="Mol. Phylogenet. Evol.">
        <title>Genome-scale phylogeny and comparative genomics of the fungal order Sordariales.</title>
        <authorList>
            <person name="Hensen N."/>
            <person name="Bonometti L."/>
            <person name="Westerberg I."/>
            <person name="Brannstrom I.O."/>
            <person name="Guillou S."/>
            <person name="Cros-Aarteil S."/>
            <person name="Calhoun S."/>
            <person name="Haridas S."/>
            <person name="Kuo A."/>
            <person name="Mondo S."/>
            <person name="Pangilinan J."/>
            <person name="Riley R."/>
            <person name="LaButti K."/>
            <person name="Andreopoulos B."/>
            <person name="Lipzen A."/>
            <person name="Chen C."/>
            <person name="Yan M."/>
            <person name="Daum C."/>
            <person name="Ng V."/>
            <person name="Clum A."/>
            <person name="Steindorff A."/>
            <person name="Ohm R.A."/>
            <person name="Martin F."/>
            <person name="Silar P."/>
            <person name="Natvig D.O."/>
            <person name="Lalanne C."/>
            <person name="Gautier V."/>
            <person name="Ament-Velasquez S.L."/>
            <person name="Kruys A."/>
            <person name="Hutchinson M.I."/>
            <person name="Powell A.J."/>
            <person name="Barry K."/>
            <person name="Miller A.N."/>
            <person name="Grigoriev I.V."/>
            <person name="Debuchy R."/>
            <person name="Gladieux P."/>
            <person name="Hiltunen Thoren M."/>
            <person name="Johannesson H."/>
        </authorList>
    </citation>
    <scope>NUCLEOTIDE SEQUENCE</scope>
    <source>
        <strain evidence="2">CBS 958.72</strain>
    </source>
</reference>
<dbReference type="CDD" id="cd00180">
    <property type="entry name" value="PKc"/>
    <property type="match status" value="1"/>
</dbReference>
<gene>
    <name evidence="2" type="ORF">B0T24DRAFT_564365</name>
</gene>
<evidence type="ECO:0000259" key="1">
    <source>
        <dbReference type="PROSITE" id="PS50011"/>
    </source>
</evidence>
<dbReference type="Proteomes" id="UP001287356">
    <property type="component" value="Unassembled WGS sequence"/>
</dbReference>
<reference evidence="2" key="2">
    <citation type="submission" date="2023-06" db="EMBL/GenBank/DDBJ databases">
        <authorList>
            <consortium name="Lawrence Berkeley National Laboratory"/>
            <person name="Haridas S."/>
            <person name="Hensen N."/>
            <person name="Bonometti L."/>
            <person name="Westerberg I."/>
            <person name="Brannstrom I.O."/>
            <person name="Guillou S."/>
            <person name="Cros-Aarteil S."/>
            <person name="Calhoun S."/>
            <person name="Kuo A."/>
            <person name="Mondo S."/>
            <person name="Pangilinan J."/>
            <person name="Riley R."/>
            <person name="Labutti K."/>
            <person name="Andreopoulos B."/>
            <person name="Lipzen A."/>
            <person name="Chen C."/>
            <person name="Yanf M."/>
            <person name="Daum C."/>
            <person name="Ng V."/>
            <person name="Clum A."/>
            <person name="Steindorff A."/>
            <person name="Ohm R."/>
            <person name="Martin F."/>
            <person name="Silar P."/>
            <person name="Natvig D."/>
            <person name="Lalanne C."/>
            <person name="Gautier V."/>
            <person name="Ament-Velasquez S.L."/>
            <person name="Kruys A."/>
            <person name="Hutchinson M.I."/>
            <person name="Powell A.J."/>
            <person name="Barry K."/>
            <person name="Miller A.N."/>
            <person name="Grigoriev I.V."/>
            <person name="Debuchy R."/>
            <person name="Gladieux P."/>
            <person name="Thoren M.H."/>
            <person name="Johannesson H."/>
        </authorList>
    </citation>
    <scope>NUCLEOTIDE SEQUENCE</scope>
    <source>
        <strain evidence="2">CBS 958.72</strain>
    </source>
</reference>
<evidence type="ECO:0000313" key="3">
    <source>
        <dbReference type="Proteomes" id="UP001287356"/>
    </source>
</evidence>
<proteinExistence type="predicted"/>
<dbReference type="PROSITE" id="PS50011">
    <property type="entry name" value="PROTEIN_KINASE_DOM"/>
    <property type="match status" value="1"/>
</dbReference>
<keyword evidence="2" id="KW-0808">Transferase</keyword>
<sequence length="184" mass="20184">MRDLQEHGEILNLYGIGQDQAQQQGGLSLPVNYAPYLVVELASPGTLADYLGITEPPPTSAESIHSHVHEAYQQHSLSERRRLMLEVARGIESLHRHGIIHTDIKPDNILVTGDASSSSSLHAKLGDFGSVLIFQRGDPENTLLPLGRDVGGTPGYQAPEFDRETVLSWPPPQLRQLDVYSFGV</sequence>
<feature type="non-terminal residue" evidence="2">
    <location>
        <position position="184"/>
    </location>
</feature>
<dbReference type="GO" id="GO:0005524">
    <property type="term" value="F:ATP binding"/>
    <property type="evidence" value="ECO:0007669"/>
    <property type="project" value="InterPro"/>
</dbReference>
<name>A0AAE0NNE7_9PEZI</name>
<organism evidence="2 3">
    <name type="scientific">Lasiosphaeria ovina</name>
    <dbReference type="NCBI Taxonomy" id="92902"/>
    <lineage>
        <taxon>Eukaryota</taxon>
        <taxon>Fungi</taxon>
        <taxon>Dikarya</taxon>
        <taxon>Ascomycota</taxon>
        <taxon>Pezizomycotina</taxon>
        <taxon>Sordariomycetes</taxon>
        <taxon>Sordariomycetidae</taxon>
        <taxon>Sordariales</taxon>
        <taxon>Lasiosphaeriaceae</taxon>
        <taxon>Lasiosphaeria</taxon>
    </lineage>
</organism>
<dbReference type="PANTHER" id="PTHR44167:SF24">
    <property type="entry name" value="SERINE_THREONINE-PROTEIN KINASE CHK2"/>
    <property type="match status" value="1"/>
</dbReference>
<comment type="caution">
    <text evidence="2">The sequence shown here is derived from an EMBL/GenBank/DDBJ whole genome shotgun (WGS) entry which is preliminary data.</text>
</comment>
<keyword evidence="3" id="KW-1185">Reference proteome</keyword>
<dbReference type="InterPro" id="IPR008271">
    <property type="entry name" value="Ser/Thr_kinase_AS"/>
</dbReference>
<dbReference type="Pfam" id="PF00069">
    <property type="entry name" value="Pkinase"/>
    <property type="match status" value="1"/>
</dbReference>
<keyword evidence="2" id="KW-0418">Kinase</keyword>
<feature type="domain" description="Protein kinase" evidence="1">
    <location>
        <begin position="1"/>
        <end position="184"/>
    </location>
</feature>
<protein>
    <submittedName>
        <fullName evidence="2">Kinase-like domain-containing protein</fullName>
    </submittedName>
</protein>
<dbReference type="GO" id="GO:0004674">
    <property type="term" value="F:protein serine/threonine kinase activity"/>
    <property type="evidence" value="ECO:0007669"/>
    <property type="project" value="TreeGrafter"/>
</dbReference>
<dbReference type="PROSITE" id="PS00108">
    <property type="entry name" value="PROTEIN_KINASE_ST"/>
    <property type="match status" value="1"/>
</dbReference>
<dbReference type="SUPFAM" id="SSF56112">
    <property type="entry name" value="Protein kinase-like (PK-like)"/>
    <property type="match status" value="1"/>
</dbReference>
<dbReference type="InterPro" id="IPR000719">
    <property type="entry name" value="Prot_kinase_dom"/>
</dbReference>
<dbReference type="GO" id="GO:0044773">
    <property type="term" value="P:mitotic DNA damage checkpoint signaling"/>
    <property type="evidence" value="ECO:0007669"/>
    <property type="project" value="TreeGrafter"/>
</dbReference>
<accession>A0AAE0NNE7</accession>
<dbReference type="InterPro" id="IPR011009">
    <property type="entry name" value="Kinase-like_dom_sf"/>
</dbReference>
<dbReference type="GO" id="GO:0005634">
    <property type="term" value="C:nucleus"/>
    <property type="evidence" value="ECO:0007669"/>
    <property type="project" value="TreeGrafter"/>
</dbReference>
<dbReference type="AlphaFoldDB" id="A0AAE0NNE7"/>
<dbReference type="PANTHER" id="PTHR44167">
    <property type="entry name" value="OVARIAN-SPECIFIC SERINE/THREONINE-PROTEIN KINASE LOK-RELATED"/>
    <property type="match status" value="1"/>
</dbReference>
<evidence type="ECO:0000313" key="2">
    <source>
        <dbReference type="EMBL" id="KAK3384716.1"/>
    </source>
</evidence>
<dbReference type="EMBL" id="JAULSN010000001">
    <property type="protein sequence ID" value="KAK3384716.1"/>
    <property type="molecule type" value="Genomic_DNA"/>
</dbReference>